<dbReference type="EMBL" id="JH658439">
    <property type="protein sequence ID" value="EXK80647.1"/>
    <property type="molecule type" value="Genomic_DNA"/>
</dbReference>
<dbReference type="InterPro" id="IPR050546">
    <property type="entry name" value="Glycosyl_Hydrlase_16"/>
</dbReference>
<feature type="compositionally biased region" description="Basic and acidic residues" evidence="1">
    <location>
        <begin position="305"/>
        <end position="314"/>
    </location>
</feature>
<dbReference type="HOGENOM" id="CLU_027506_3_1_1"/>
<dbReference type="Gene3D" id="2.60.120.200">
    <property type="match status" value="1"/>
</dbReference>
<dbReference type="GO" id="GO:0009277">
    <property type="term" value="C:fungal-type cell wall"/>
    <property type="evidence" value="ECO:0007669"/>
    <property type="project" value="TreeGrafter"/>
</dbReference>
<feature type="chain" id="PRO_5004936950" description="GH16 domain-containing protein" evidence="2">
    <location>
        <begin position="23"/>
        <end position="391"/>
    </location>
</feature>
<accession>X0CDB3</accession>
<evidence type="ECO:0000313" key="5">
    <source>
        <dbReference type="Proteomes" id="UP000030663"/>
    </source>
</evidence>
<dbReference type="OrthoDB" id="4781at2759"/>
<organism evidence="4 5">
    <name type="scientific">Fusarium oxysporum f. sp. raphani 54005</name>
    <dbReference type="NCBI Taxonomy" id="1089458"/>
    <lineage>
        <taxon>Eukaryota</taxon>
        <taxon>Fungi</taxon>
        <taxon>Dikarya</taxon>
        <taxon>Ascomycota</taxon>
        <taxon>Pezizomycotina</taxon>
        <taxon>Sordariomycetes</taxon>
        <taxon>Hypocreomycetidae</taxon>
        <taxon>Hypocreales</taxon>
        <taxon>Nectriaceae</taxon>
        <taxon>Fusarium</taxon>
        <taxon>Fusarium oxysporum species complex</taxon>
    </lineage>
</organism>
<dbReference type="GO" id="GO:0005975">
    <property type="term" value="P:carbohydrate metabolic process"/>
    <property type="evidence" value="ECO:0007669"/>
    <property type="project" value="InterPro"/>
</dbReference>
<dbReference type="SUPFAM" id="SSF49899">
    <property type="entry name" value="Concanavalin A-like lectins/glucanases"/>
    <property type="match status" value="1"/>
</dbReference>
<evidence type="ECO:0000256" key="1">
    <source>
        <dbReference type="SAM" id="MobiDB-lite"/>
    </source>
</evidence>
<dbReference type="GO" id="GO:0031505">
    <property type="term" value="P:fungal-type cell wall organization"/>
    <property type="evidence" value="ECO:0007669"/>
    <property type="project" value="TreeGrafter"/>
</dbReference>
<dbReference type="InterPro" id="IPR013320">
    <property type="entry name" value="ConA-like_dom_sf"/>
</dbReference>
<dbReference type="Pfam" id="PF00722">
    <property type="entry name" value="Glyco_hydro_16"/>
    <property type="match status" value="1"/>
</dbReference>
<name>X0CDB3_FUSOX</name>
<dbReference type="AlphaFoldDB" id="X0CDB3"/>
<reference evidence="4 5" key="1">
    <citation type="submission" date="2011-11" db="EMBL/GenBank/DDBJ databases">
        <title>The Genome Sequence of Fusarium oxysporum PHW815.</title>
        <authorList>
            <consortium name="The Broad Institute Genome Sequencing Platform"/>
            <person name="Ma L.-J."/>
            <person name="Gale L.R."/>
            <person name="Schwartz D.C."/>
            <person name="Zhou S."/>
            <person name="Corby-Kistler H."/>
            <person name="Young S.K."/>
            <person name="Zeng Q."/>
            <person name="Gargeya S."/>
            <person name="Fitzgerald M."/>
            <person name="Haas B."/>
            <person name="Abouelleil A."/>
            <person name="Alvarado L."/>
            <person name="Arachchi H.M."/>
            <person name="Berlin A."/>
            <person name="Brown A."/>
            <person name="Chapman S.B."/>
            <person name="Chen Z."/>
            <person name="Dunbar C."/>
            <person name="Freedman E."/>
            <person name="Gearin G."/>
            <person name="Goldberg J."/>
            <person name="Griggs A."/>
            <person name="Gujja S."/>
            <person name="Heiman D."/>
            <person name="Howarth C."/>
            <person name="Larson L."/>
            <person name="Lui A."/>
            <person name="MacDonald P.J.P."/>
            <person name="Montmayeur A."/>
            <person name="Murphy C."/>
            <person name="Neiman D."/>
            <person name="Pearson M."/>
            <person name="Priest M."/>
            <person name="Roberts A."/>
            <person name="Saif S."/>
            <person name="Shea T."/>
            <person name="Shenoy N."/>
            <person name="Sisk P."/>
            <person name="Stolte C."/>
            <person name="Sykes S."/>
            <person name="Wortman J."/>
            <person name="Nusbaum C."/>
            <person name="Birren B."/>
        </authorList>
    </citation>
    <scope>NUCLEOTIDE SEQUENCE [LARGE SCALE GENOMIC DNA]</scope>
    <source>
        <strain evidence="4 5">54005</strain>
    </source>
</reference>
<feature type="signal peptide" evidence="2">
    <location>
        <begin position="1"/>
        <end position="22"/>
    </location>
</feature>
<dbReference type="Proteomes" id="UP000030663">
    <property type="component" value="Unassembled WGS sequence"/>
</dbReference>
<dbReference type="CDD" id="cd02183">
    <property type="entry name" value="GH16_fungal_CRH1_transglycosylase"/>
    <property type="match status" value="1"/>
</dbReference>
<proteinExistence type="predicted"/>
<feature type="region of interest" description="Disordered" evidence="1">
    <location>
        <begin position="270"/>
        <end position="337"/>
    </location>
</feature>
<protein>
    <recommendedName>
        <fullName evidence="3">GH16 domain-containing protein</fullName>
    </recommendedName>
</protein>
<dbReference type="GO" id="GO:0016757">
    <property type="term" value="F:glycosyltransferase activity"/>
    <property type="evidence" value="ECO:0007669"/>
    <property type="project" value="TreeGrafter"/>
</dbReference>
<evidence type="ECO:0000313" key="4">
    <source>
        <dbReference type="EMBL" id="EXK80647.1"/>
    </source>
</evidence>
<dbReference type="InterPro" id="IPR000757">
    <property type="entry name" value="Beta-glucanase-like"/>
</dbReference>
<evidence type="ECO:0000259" key="3">
    <source>
        <dbReference type="PROSITE" id="PS51762"/>
    </source>
</evidence>
<evidence type="ECO:0000256" key="2">
    <source>
        <dbReference type="SAM" id="SignalP"/>
    </source>
</evidence>
<gene>
    <name evidence="4" type="ORF">FOQG_14853</name>
</gene>
<feature type="domain" description="GH16" evidence="3">
    <location>
        <begin position="31"/>
        <end position="237"/>
    </location>
</feature>
<dbReference type="PANTHER" id="PTHR10963">
    <property type="entry name" value="GLYCOSYL HYDROLASE-RELATED"/>
    <property type="match status" value="1"/>
</dbReference>
<keyword evidence="2" id="KW-0732">Signal</keyword>
<dbReference type="PANTHER" id="PTHR10963:SF68">
    <property type="entry name" value="GLYCOSIDASE CRH1-RELATED"/>
    <property type="match status" value="1"/>
</dbReference>
<dbReference type="GO" id="GO:0004553">
    <property type="term" value="F:hydrolase activity, hydrolyzing O-glycosyl compounds"/>
    <property type="evidence" value="ECO:0007669"/>
    <property type="project" value="InterPro"/>
</dbReference>
<keyword evidence="5" id="KW-1185">Reference proteome</keyword>
<sequence>MLNKILSSGAVGFAAWIHLVSAQKFTDCNPLKEDCPPNPAFRKGVTMCNFARGECGAFRENPGSMIKYDKKGAKFTIMNETNAPTIATGKYIFFGRVDVEMQAAPGQGIVTAVVLQSDTLDEIDWEWLGGDATQVQSNYFSKGETTTYDRGGFHDIVEPLTTFHKYSIEWNKDAVQWIIDGKIVRTLKAAEAKGFPESPMQIKLGTWCAGGSQTEEGTVMWAGGLTDFSKAPFDAYYKSVTIVDYAGGKSPTTKGVKEYVYGGNSGGSDSIKVKYRSSSDEENNAGSKDQPKPIDNAEESDREENDTSKEDKSKPTGTTTENKAVGEEVDHSTPIIHKPNDGVIGLNFTAIPIGTPAPGNTGSDVPQSAASRGTTQGGLIAGIMFLFCLAA</sequence>
<dbReference type="PROSITE" id="PS51762">
    <property type="entry name" value="GH16_2"/>
    <property type="match status" value="1"/>
</dbReference>